<dbReference type="InterPro" id="IPR025483">
    <property type="entry name" value="Lipase_euk"/>
</dbReference>
<evidence type="ECO:0000256" key="3">
    <source>
        <dbReference type="ARBA" id="ARBA00022801"/>
    </source>
</evidence>
<dbReference type="EMBL" id="HBUE01296268">
    <property type="protein sequence ID" value="CAG6576565.1"/>
    <property type="molecule type" value="Transcribed_RNA"/>
</dbReference>
<evidence type="ECO:0000256" key="2">
    <source>
        <dbReference type="ARBA" id="ARBA00022729"/>
    </source>
</evidence>
<reference evidence="12" key="1">
    <citation type="submission" date="2021-05" db="EMBL/GenBank/DDBJ databases">
        <authorList>
            <person name="Alioto T."/>
            <person name="Alioto T."/>
            <person name="Gomez Garrido J."/>
        </authorList>
    </citation>
    <scope>NUCLEOTIDE SEQUENCE</scope>
</reference>
<dbReference type="Gene3D" id="3.40.50.1820">
    <property type="entry name" value="alpha/beta hydrolase"/>
    <property type="match status" value="1"/>
</dbReference>
<dbReference type="EMBL" id="HBUE01190384">
    <property type="protein sequence ID" value="CAG6524876.1"/>
    <property type="molecule type" value="Transcribed_RNA"/>
</dbReference>
<feature type="signal peptide" evidence="9">
    <location>
        <begin position="1"/>
        <end position="25"/>
    </location>
</feature>
<dbReference type="GO" id="GO:0016788">
    <property type="term" value="F:hydrolase activity, acting on ester bonds"/>
    <property type="evidence" value="ECO:0007669"/>
    <property type="project" value="InterPro"/>
</dbReference>
<dbReference type="GO" id="GO:0016042">
    <property type="term" value="P:lipid catabolic process"/>
    <property type="evidence" value="ECO:0007669"/>
    <property type="project" value="UniProtKB-KW"/>
</dbReference>
<feature type="chain" id="PRO_5033955463" description="Lipase" evidence="9">
    <location>
        <begin position="26"/>
        <end position="408"/>
    </location>
</feature>
<feature type="active site" description="Charge relay system" evidence="8">
    <location>
        <position position="379"/>
    </location>
</feature>
<dbReference type="PANTHER" id="PTHR11005">
    <property type="entry name" value="LYSOSOMAL ACID LIPASE-RELATED"/>
    <property type="match status" value="1"/>
</dbReference>
<evidence type="ECO:0000256" key="7">
    <source>
        <dbReference type="PIRNR" id="PIRNR000862"/>
    </source>
</evidence>
<dbReference type="AlphaFoldDB" id="A0A8D8NT70"/>
<accession>A0A8D8NT70</accession>
<keyword evidence="2 9" id="KW-0732">Signal</keyword>
<dbReference type="PIRSF" id="PIRSF000862">
    <property type="entry name" value="Steryl_ester_lip"/>
    <property type="match status" value="1"/>
</dbReference>
<feature type="active site" description="Charge relay system" evidence="8">
    <location>
        <position position="348"/>
    </location>
</feature>
<evidence type="ECO:0000256" key="1">
    <source>
        <dbReference type="ARBA" id="ARBA00010701"/>
    </source>
</evidence>
<evidence type="ECO:0000256" key="8">
    <source>
        <dbReference type="PIRSR" id="PIRSR000862-1"/>
    </source>
</evidence>
<evidence type="ECO:0000256" key="6">
    <source>
        <dbReference type="ARBA" id="ARBA00023180"/>
    </source>
</evidence>
<evidence type="ECO:0000256" key="4">
    <source>
        <dbReference type="ARBA" id="ARBA00022963"/>
    </source>
</evidence>
<dbReference type="Pfam" id="PF04083">
    <property type="entry name" value="Abhydro_lipase"/>
    <property type="match status" value="1"/>
</dbReference>
<keyword evidence="5" id="KW-0443">Lipid metabolism</keyword>
<dbReference type="Pfam" id="PF00561">
    <property type="entry name" value="Abhydrolase_1"/>
    <property type="match status" value="1"/>
</dbReference>
<evidence type="ECO:0000313" key="12">
    <source>
        <dbReference type="EMBL" id="CAG6576565.1"/>
    </source>
</evidence>
<evidence type="ECO:0000259" key="10">
    <source>
        <dbReference type="Pfam" id="PF00561"/>
    </source>
</evidence>
<keyword evidence="6" id="KW-0325">Glycoprotein</keyword>
<name>A0A8D8NT70_CULPI</name>
<evidence type="ECO:0000256" key="5">
    <source>
        <dbReference type="ARBA" id="ARBA00023098"/>
    </source>
</evidence>
<dbReference type="SUPFAM" id="SSF53474">
    <property type="entry name" value="alpha/beta-Hydrolases"/>
    <property type="match status" value="1"/>
</dbReference>
<dbReference type="InterPro" id="IPR029058">
    <property type="entry name" value="AB_hydrolase_fold"/>
</dbReference>
<protein>
    <recommendedName>
        <fullName evidence="7">Lipase</fullName>
    </recommendedName>
</protein>
<evidence type="ECO:0000256" key="9">
    <source>
        <dbReference type="SAM" id="SignalP"/>
    </source>
</evidence>
<evidence type="ECO:0000259" key="11">
    <source>
        <dbReference type="Pfam" id="PF04083"/>
    </source>
</evidence>
<keyword evidence="3 7" id="KW-0378">Hydrolase</keyword>
<proteinExistence type="inferred from homology"/>
<keyword evidence="4 7" id="KW-0442">Lipid degradation</keyword>
<feature type="domain" description="AB hydrolase-1" evidence="10">
    <location>
        <begin position="102"/>
        <end position="365"/>
    </location>
</feature>
<organism evidence="12">
    <name type="scientific">Culex pipiens</name>
    <name type="common">House mosquito</name>
    <dbReference type="NCBI Taxonomy" id="7175"/>
    <lineage>
        <taxon>Eukaryota</taxon>
        <taxon>Metazoa</taxon>
        <taxon>Ecdysozoa</taxon>
        <taxon>Arthropoda</taxon>
        <taxon>Hexapoda</taxon>
        <taxon>Insecta</taxon>
        <taxon>Pterygota</taxon>
        <taxon>Neoptera</taxon>
        <taxon>Endopterygota</taxon>
        <taxon>Diptera</taxon>
        <taxon>Nematocera</taxon>
        <taxon>Culicoidea</taxon>
        <taxon>Culicidae</taxon>
        <taxon>Culicinae</taxon>
        <taxon>Culicini</taxon>
        <taxon>Culex</taxon>
        <taxon>Culex</taxon>
    </lineage>
</organism>
<feature type="domain" description="Partial AB-hydrolase lipase" evidence="11">
    <location>
        <begin position="40"/>
        <end position="98"/>
    </location>
</feature>
<dbReference type="InterPro" id="IPR000073">
    <property type="entry name" value="AB_hydrolase_1"/>
</dbReference>
<comment type="similarity">
    <text evidence="1 7">Belongs to the AB hydrolase superfamily. Lipase family.</text>
</comment>
<feature type="active site" description="Nucleophile" evidence="8">
    <location>
        <position position="175"/>
    </location>
</feature>
<dbReference type="FunFam" id="3.40.50.1820:FF:000057">
    <property type="entry name" value="Lipase"/>
    <property type="match status" value="1"/>
</dbReference>
<dbReference type="InterPro" id="IPR006693">
    <property type="entry name" value="AB_hydrolase_lipase"/>
</dbReference>
<sequence length="408" mass="46859">MELSAAALQLLCVILALLARSSIWASSPFHVEERDAKLRVPQLIQKYGYKMEEHQVLTEDGYLLGLYRIPGKRNSTISKNHPVLMMHSWFSSCADYVLIGPGNALGYLLADRGYDVWLGNARGNRYSRRHQKLKVRSKQFWDFSIHEIGYYDVPALIDYVLEKSGKKKLHYVGYSQGTIVSLVALSSRPEYNEKVIQVQLLSPAAYAYRSLSIVMRLLAYMAESLAGGYTAFGSHELLPNWRYQYEFYRALCPAPQQLLCRMLIYEVAGANPDQLDTKMLRIFLGHFPAGSGIKQFLHYAQYIREGIFRQFDYGDDRLNRAAYGSATAPRYNLTRVSTPVWTYYGLNDNVVNYRNVRRLERELPNLAGSYPVPDERFTHADFILSKNVKRVLYRKVIRNMEAAERGAN</sequence>